<sequence length="306" mass="32229">MKVLVVGATGPVGLGREVCRRLRARGDAVRALVRPSAHRTKPDVVSELVALGVEPMAADLKDRASLDALCRGVDAVVSTATTTASRQPEDTIAAVDLAGYHSLVYAAQAAGVARFVYTSYSTNTQRAAPCPLTWAKRAIEQLVAASGLRYAILRPSYFTEIWLGPMLGFDIRAARARIYGAGERPISWIATGDVAAFAVAALEHPEAENAALELGGPEALSPLDVVRLCERLGGRRFEVEHVSESAIEAERAAAFEAGDALAESVAALSLAYAAGDPIDTQALAARMGVPLHPVEQHLRAVLAAEG</sequence>
<reference evidence="4 5" key="1">
    <citation type="journal article" date="2010" name="Stand. Genomic Sci.">
        <title>Complete genome sequence of Haliangium ochraceum type strain (SMP-2).</title>
        <authorList>
            <consortium name="US DOE Joint Genome Institute (JGI-PGF)"/>
            <person name="Ivanova N."/>
            <person name="Daum C."/>
            <person name="Lang E."/>
            <person name="Abt B."/>
            <person name="Kopitz M."/>
            <person name="Saunders E."/>
            <person name="Lapidus A."/>
            <person name="Lucas S."/>
            <person name="Glavina Del Rio T."/>
            <person name="Nolan M."/>
            <person name="Tice H."/>
            <person name="Copeland A."/>
            <person name="Cheng J.F."/>
            <person name="Chen F."/>
            <person name="Bruce D."/>
            <person name="Goodwin L."/>
            <person name="Pitluck S."/>
            <person name="Mavromatis K."/>
            <person name="Pati A."/>
            <person name="Mikhailova N."/>
            <person name="Chen A."/>
            <person name="Palaniappan K."/>
            <person name="Land M."/>
            <person name="Hauser L."/>
            <person name="Chang Y.J."/>
            <person name="Jeffries C.D."/>
            <person name="Detter J.C."/>
            <person name="Brettin T."/>
            <person name="Rohde M."/>
            <person name="Goker M."/>
            <person name="Bristow J."/>
            <person name="Markowitz V."/>
            <person name="Eisen J.A."/>
            <person name="Hugenholtz P."/>
            <person name="Kyrpides N.C."/>
            <person name="Klenk H.P."/>
        </authorList>
    </citation>
    <scope>NUCLEOTIDE SEQUENCE [LARGE SCALE GENOMIC DNA]</scope>
    <source>
        <strain evidence="5">DSM 14365 / CIP 107738 / JCM 11303 / AJ 13395 / SMP-2</strain>
    </source>
</reference>
<accession>D0LNV2</accession>
<evidence type="ECO:0000313" key="4">
    <source>
        <dbReference type="EMBL" id="ACY18778.1"/>
    </source>
</evidence>
<name>D0LNV2_HALO1</name>
<feature type="domain" description="NmrA-like" evidence="3">
    <location>
        <begin position="2"/>
        <end position="249"/>
    </location>
</feature>
<dbReference type="CDD" id="cd05243">
    <property type="entry name" value="SDR_a5"/>
    <property type="match status" value="1"/>
</dbReference>
<dbReference type="EMBL" id="CP001804">
    <property type="protein sequence ID" value="ACY18778.1"/>
    <property type="molecule type" value="Genomic_DNA"/>
</dbReference>
<dbReference type="KEGG" id="hoh:Hoch_6307"/>
<dbReference type="RefSeq" id="WP_012831370.1">
    <property type="nucleotide sequence ID" value="NC_013440.1"/>
</dbReference>
<evidence type="ECO:0000313" key="5">
    <source>
        <dbReference type="Proteomes" id="UP000001880"/>
    </source>
</evidence>
<keyword evidence="2" id="KW-0604">Photosystem II</keyword>
<dbReference type="Proteomes" id="UP000001880">
    <property type="component" value="Chromosome"/>
</dbReference>
<dbReference type="STRING" id="502025.Hoch_6307"/>
<keyword evidence="1" id="KW-0602">Photosynthesis</keyword>
<dbReference type="Pfam" id="PF05368">
    <property type="entry name" value="NmrA"/>
    <property type="match status" value="1"/>
</dbReference>
<dbReference type="GO" id="GO:0015979">
    <property type="term" value="P:photosynthesis"/>
    <property type="evidence" value="ECO:0007669"/>
    <property type="project" value="UniProtKB-KW"/>
</dbReference>
<dbReference type="Gene3D" id="3.40.50.720">
    <property type="entry name" value="NAD(P)-binding Rossmann-like Domain"/>
    <property type="match status" value="1"/>
</dbReference>
<proteinExistence type="predicted"/>
<dbReference type="HOGENOM" id="CLU_007383_10_3_7"/>
<dbReference type="InterPro" id="IPR036291">
    <property type="entry name" value="NAD(P)-bd_dom_sf"/>
</dbReference>
<organism evidence="4 5">
    <name type="scientific">Haliangium ochraceum (strain DSM 14365 / JCM 11303 / SMP-2)</name>
    <dbReference type="NCBI Taxonomy" id="502025"/>
    <lineage>
        <taxon>Bacteria</taxon>
        <taxon>Pseudomonadati</taxon>
        <taxon>Myxococcota</taxon>
        <taxon>Polyangia</taxon>
        <taxon>Haliangiales</taxon>
        <taxon>Kofleriaceae</taxon>
        <taxon>Haliangium</taxon>
    </lineage>
</organism>
<dbReference type="AlphaFoldDB" id="D0LNV2"/>
<dbReference type="PANTHER" id="PTHR47128">
    <property type="match status" value="1"/>
</dbReference>
<gene>
    <name evidence="4" type="ordered locus">Hoch_6307</name>
</gene>
<keyword evidence="5" id="KW-1185">Reference proteome</keyword>
<dbReference type="SUPFAM" id="SSF51735">
    <property type="entry name" value="NAD(P)-binding Rossmann-fold domains"/>
    <property type="match status" value="1"/>
</dbReference>
<dbReference type="InterPro" id="IPR044256">
    <property type="entry name" value="HCF244-like"/>
</dbReference>
<evidence type="ECO:0000256" key="2">
    <source>
        <dbReference type="ARBA" id="ARBA00023276"/>
    </source>
</evidence>
<dbReference type="OrthoDB" id="9804595at2"/>
<dbReference type="GO" id="GO:0009523">
    <property type="term" value="C:photosystem II"/>
    <property type="evidence" value="ECO:0007669"/>
    <property type="project" value="UniProtKB-KW"/>
</dbReference>
<protein>
    <submittedName>
        <fullName evidence="4">NmrA family protein</fullName>
    </submittedName>
</protein>
<dbReference type="InterPro" id="IPR008030">
    <property type="entry name" value="NmrA-like"/>
</dbReference>
<dbReference type="PANTHER" id="PTHR47128:SF2">
    <property type="entry name" value="PROTEIN HIGH CHLOROPHYLL FLUORESCENCE PHENOTYPE 244, CHLOROPLASTIC"/>
    <property type="match status" value="1"/>
</dbReference>
<evidence type="ECO:0000256" key="1">
    <source>
        <dbReference type="ARBA" id="ARBA00022531"/>
    </source>
</evidence>
<dbReference type="eggNOG" id="COG0702">
    <property type="taxonomic scope" value="Bacteria"/>
</dbReference>
<evidence type="ECO:0000259" key="3">
    <source>
        <dbReference type="Pfam" id="PF05368"/>
    </source>
</evidence>